<evidence type="ECO:0000313" key="3">
    <source>
        <dbReference type="Proteomes" id="UP000265020"/>
    </source>
</evidence>
<dbReference type="OMA" id="PKHHYGS"/>
<dbReference type="Pfam" id="PF15319">
    <property type="entry name" value="RHINO"/>
    <property type="match status" value="1"/>
</dbReference>
<dbReference type="GO" id="GO:0005694">
    <property type="term" value="C:chromosome"/>
    <property type="evidence" value="ECO:0007669"/>
    <property type="project" value="TreeGrafter"/>
</dbReference>
<dbReference type="InterPro" id="IPR029293">
    <property type="entry name" value="RHNO1"/>
</dbReference>
<reference evidence="2" key="1">
    <citation type="submission" date="2025-05" db="UniProtKB">
        <authorList>
            <consortium name="Ensembl"/>
        </authorList>
    </citation>
    <scope>IDENTIFICATION</scope>
</reference>
<dbReference type="RefSeq" id="XP_015231267.1">
    <property type="nucleotide sequence ID" value="XM_015375781.1"/>
</dbReference>
<dbReference type="Proteomes" id="UP000265020">
    <property type="component" value="Unassembled WGS sequence"/>
</dbReference>
<dbReference type="PANTHER" id="PTHR35541:SF1">
    <property type="entry name" value="RAD9, HUS1, RAD1-INTERACTING NUCLEAR ORPHAN PROTEIN 1"/>
    <property type="match status" value="1"/>
</dbReference>
<organism evidence="2 3">
    <name type="scientific">Cyprinodon variegatus</name>
    <name type="common">Sheepshead minnow</name>
    <dbReference type="NCBI Taxonomy" id="28743"/>
    <lineage>
        <taxon>Eukaryota</taxon>
        <taxon>Metazoa</taxon>
        <taxon>Chordata</taxon>
        <taxon>Craniata</taxon>
        <taxon>Vertebrata</taxon>
        <taxon>Euteleostomi</taxon>
        <taxon>Actinopterygii</taxon>
        <taxon>Neopterygii</taxon>
        <taxon>Teleostei</taxon>
        <taxon>Neoteleostei</taxon>
        <taxon>Acanthomorphata</taxon>
        <taxon>Ovalentaria</taxon>
        <taxon>Atherinomorphae</taxon>
        <taxon>Cyprinodontiformes</taxon>
        <taxon>Cyprinodontidae</taxon>
        <taxon>Cyprinodon</taxon>
    </lineage>
</organism>
<dbReference type="CTD" id="83695"/>
<protein>
    <submittedName>
        <fullName evidence="2">RAD9-HUS1-RAD1 interacting nuclear orphan 1</fullName>
    </submittedName>
</protein>
<dbReference type="OrthoDB" id="9942438at2759"/>
<dbReference type="GO" id="GO:0000725">
    <property type="term" value="P:recombinational repair"/>
    <property type="evidence" value="ECO:0007669"/>
    <property type="project" value="TreeGrafter"/>
</dbReference>
<dbReference type="GO" id="GO:0071479">
    <property type="term" value="P:cellular response to ionizing radiation"/>
    <property type="evidence" value="ECO:0007669"/>
    <property type="project" value="InterPro"/>
</dbReference>
<dbReference type="GO" id="GO:0000077">
    <property type="term" value="P:DNA damage checkpoint signaling"/>
    <property type="evidence" value="ECO:0007669"/>
    <property type="project" value="InterPro"/>
</dbReference>
<dbReference type="GeneID" id="107085462"/>
<dbReference type="PANTHER" id="PTHR35541">
    <property type="entry name" value="RAD9, HUS1, RAD1-INTERACTING NUCLEAR ORPHAN PROTEIN 1"/>
    <property type="match status" value="1"/>
</dbReference>
<dbReference type="Ensembl" id="ENSCVAT00000021849.1">
    <property type="protein sequence ID" value="ENSCVAP00000014119.1"/>
    <property type="gene ID" value="ENSCVAG00000016698.1"/>
</dbReference>
<dbReference type="Ensembl" id="ENSCVAT00000021874.1">
    <property type="protein sequence ID" value="ENSCVAP00000014127.1"/>
    <property type="gene ID" value="ENSCVAG00000016698.1"/>
</dbReference>
<evidence type="ECO:0000313" key="2">
    <source>
        <dbReference type="Ensembl" id="ENSCVAP00000014119.1"/>
    </source>
</evidence>
<accession>A0A3Q2D6W6</accession>
<evidence type="ECO:0000256" key="1">
    <source>
        <dbReference type="SAM" id="MobiDB-lite"/>
    </source>
</evidence>
<name>A0A3Q2D6W6_CYPVA</name>
<dbReference type="GeneTree" id="ENSGT00730000112347"/>
<feature type="compositionally biased region" description="Polar residues" evidence="1">
    <location>
        <begin position="89"/>
        <end position="138"/>
    </location>
</feature>
<dbReference type="KEGG" id="cvg:107085462"/>
<dbReference type="STRING" id="28743.ENSCVAP00000014127"/>
<dbReference type="AlphaFoldDB" id="A0A3Q2D6W6"/>
<proteinExistence type="predicted"/>
<sequence>MPRKATKADKPALQFLERPVGGSRLQNVPEVRAAVNPKDFFSETQTRDFSEICSWVDPQFTSSAAAVPPRRRGRRQWQTTTNLHDQCSQLSRNNSTSKYPSLSFSVRSKDQLQQQPRARTTNKGGVSKVKNQAPQSVCRSRRSVLNGGYSDIPRKQFVKKRNAKKLSEGAASQIRSSERGCIIPAEGATTPASSKFISTEMNSDCPPPDLDTPEVPSKGEHYSSSSPGHIMFALPCTTPCSSPPDCLVADTPERDYGVKVTWRRRKGLMLKLKERGYLSESDALIHC</sequence>
<feature type="region of interest" description="Disordered" evidence="1">
    <location>
        <begin position="89"/>
        <end position="149"/>
    </location>
</feature>
<keyword evidence="3" id="KW-1185">Reference proteome</keyword>
<dbReference type="GO" id="GO:0005634">
    <property type="term" value="C:nucleus"/>
    <property type="evidence" value="ECO:0007669"/>
    <property type="project" value="InterPro"/>
</dbReference>